<dbReference type="EMBL" id="JAATJB010000005">
    <property type="protein sequence ID" value="NJB97789.1"/>
    <property type="molecule type" value="Genomic_DNA"/>
</dbReference>
<keyword evidence="1" id="KW-0812">Transmembrane</keyword>
<keyword evidence="1" id="KW-0472">Membrane</keyword>
<feature type="transmembrane region" description="Helical" evidence="1">
    <location>
        <begin position="12"/>
        <end position="35"/>
    </location>
</feature>
<evidence type="ECO:0000313" key="2">
    <source>
        <dbReference type="EMBL" id="NJB97789.1"/>
    </source>
</evidence>
<feature type="transmembrane region" description="Helical" evidence="1">
    <location>
        <begin position="118"/>
        <end position="136"/>
    </location>
</feature>
<dbReference type="AlphaFoldDB" id="A0A7X6BC75"/>
<name>A0A7X6BC75_9SPHN</name>
<accession>A0A7X6BC75</accession>
<feature type="transmembrane region" description="Helical" evidence="1">
    <location>
        <begin position="55"/>
        <end position="79"/>
    </location>
</feature>
<gene>
    <name evidence="2" type="ORF">GGR89_002104</name>
</gene>
<dbReference type="Proteomes" id="UP000531251">
    <property type="component" value="Unassembled WGS sequence"/>
</dbReference>
<sequence>MIEIAPPRRFAHHALAVLAAAMLGATLFAVLWTTMLGISAGVRSPGPTWLATLAVAFWLGTFMIMLPSATIVFSLLWPVTRRRTAAAGWICLLAGAATGILLAPLASPKLHGTTPLQLIAFALIGAGVAALYRILLDRLGRSG</sequence>
<organism evidence="2 3">
    <name type="scientific">Sphingomonas trueperi</name>
    <dbReference type="NCBI Taxonomy" id="53317"/>
    <lineage>
        <taxon>Bacteria</taxon>
        <taxon>Pseudomonadati</taxon>
        <taxon>Pseudomonadota</taxon>
        <taxon>Alphaproteobacteria</taxon>
        <taxon>Sphingomonadales</taxon>
        <taxon>Sphingomonadaceae</taxon>
        <taxon>Sphingomonas</taxon>
    </lineage>
</organism>
<evidence type="ECO:0000313" key="3">
    <source>
        <dbReference type="Proteomes" id="UP000531251"/>
    </source>
</evidence>
<proteinExistence type="predicted"/>
<comment type="caution">
    <text evidence="2">The sequence shown here is derived from an EMBL/GenBank/DDBJ whole genome shotgun (WGS) entry which is preliminary data.</text>
</comment>
<reference evidence="2 3" key="1">
    <citation type="submission" date="2020-03" db="EMBL/GenBank/DDBJ databases">
        <title>Genomic Encyclopedia of Type Strains, Phase IV (KMG-IV): sequencing the most valuable type-strain genomes for metagenomic binning, comparative biology and taxonomic classification.</title>
        <authorList>
            <person name="Goeker M."/>
        </authorList>
    </citation>
    <scope>NUCLEOTIDE SEQUENCE [LARGE SCALE GENOMIC DNA]</scope>
    <source>
        <strain evidence="2 3">DSM 7225</strain>
    </source>
</reference>
<dbReference type="RefSeq" id="WP_125972100.1">
    <property type="nucleotide sequence ID" value="NZ_BAAADY010000006.1"/>
</dbReference>
<keyword evidence="1" id="KW-1133">Transmembrane helix</keyword>
<protein>
    <submittedName>
        <fullName evidence="2">Uncharacterized protein</fullName>
    </submittedName>
</protein>
<feature type="transmembrane region" description="Helical" evidence="1">
    <location>
        <begin position="86"/>
        <end position="106"/>
    </location>
</feature>
<keyword evidence="3" id="KW-1185">Reference proteome</keyword>
<evidence type="ECO:0000256" key="1">
    <source>
        <dbReference type="SAM" id="Phobius"/>
    </source>
</evidence>